<comment type="caution">
    <text evidence="7">The sequence shown here is derived from an EMBL/GenBank/DDBJ whole genome shotgun (WGS) entry which is preliminary data.</text>
</comment>
<dbReference type="GO" id="GO:0015074">
    <property type="term" value="P:DNA integration"/>
    <property type="evidence" value="ECO:0007669"/>
    <property type="project" value="UniProtKB-KW"/>
</dbReference>
<dbReference type="PROSITE" id="PS51898">
    <property type="entry name" value="TYR_RECOMBINASE"/>
    <property type="match status" value="1"/>
</dbReference>
<dbReference type="PANTHER" id="PTHR30629">
    <property type="entry name" value="PROPHAGE INTEGRASE"/>
    <property type="match status" value="1"/>
</dbReference>
<feature type="compositionally biased region" description="Low complexity" evidence="5">
    <location>
        <begin position="1"/>
        <end position="27"/>
    </location>
</feature>
<dbReference type="EMBL" id="SRSD01000012">
    <property type="protein sequence ID" value="KAA0888105.1"/>
    <property type="molecule type" value="Genomic_DNA"/>
</dbReference>
<dbReference type="GO" id="GO:0006310">
    <property type="term" value="P:DNA recombination"/>
    <property type="evidence" value="ECO:0007669"/>
    <property type="project" value="UniProtKB-KW"/>
</dbReference>
<evidence type="ECO:0000256" key="3">
    <source>
        <dbReference type="ARBA" id="ARBA00023125"/>
    </source>
</evidence>
<comment type="similarity">
    <text evidence="1">Belongs to the 'phage' integrase family.</text>
</comment>
<evidence type="ECO:0000259" key="6">
    <source>
        <dbReference type="PROSITE" id="PS51898"/>
    </source>
</evidence>
<dbReference type="InterPro" id="IPR011010">
    <property type="entry name" value="DNA_brk_join_enz"/>
</dbReference>
<keyword evidence="2" id="KW-0229">DNA integration</keyword>
<dbReference type="SUPFAM" id="SSF56349">
    <property type="entry name" value="DNA breaking-rejoining enzymes"/>
    <property type="match status" value="1"/>
</dbReference>
<evidence type="ECO:0000313" key="7">
    <source>
        <dbReference type="EMBL" id="KAA0888105.1"/>
    </source>
</evidence>
<keyword evidence="3" id="KW-0238">DNA-binding</keyword>
<feature type="region of interest" description="Disordered" evidence="5">
    <location>
        <begin position="1"/>
        <end position="37"/>
    </location>
</feature>
<name>A0A5A9X6V3_9BACT</name>
<dbReference type="InterPro" id="IPR010998">
    <property type="entry name" value="Integrase_recombinase_N"/>
</dbReference>
<dbReference type="RefSeq" id="WP_149309687.1">
    <property type="nucleotide sequence ID" value="NZ_SRSD01000012.1"/>
</dbReference>
<dbReference type="PANTHER" id="PTHR30629:SF2">
    <property type="entry name" value="PROPHAGE INTEGRASE INTS-RELATED"/>
    <property type="match status" value="1"/>
</dbReference>
<dbReference type="InterPro" id="IPR002104">
    <property type="entry name" value="Integrase_catalytic"/>
</dbReference>
<dbReference type="OrthoDB" id="5418320at2"/>
<dbReference type="InterPro" id="IPR050808">
    <property type="entry name" value="Phage_Integrase"/>
</dbReference>
<dbReference type="InterPro" id="IPR013762">
    <property type="entry name" value="Integrase-like_cat_sf"/>
</dbReference>
<proteinExistence type="inferred from homology"/>
<protein>
    <submittedName>
        <fullName evidence="7">Site-specific integrase</fullName>
    </submittedName>
</protein>
<dbReference type="Gene3D" id="1.10.443.10">
    <property type="entry name" value="Intergrase catalytic core"/>
    <property type="match status" value="1"/>
</dbReference>
<feature type="domain" description="Tyr recombinase" evidence="6">
    <location>
        <begin position="222"/>
        <end position="412"/>
    </location>
</feature>
<dbReference type="AlphaFoldDB" id="A0A5A9X6V3"/>
<dbReference type="CDD" id="cd00796">
    <property type="entry name" value="INT_Rci_Hp1_C"/>
    <property type="match status" value="1"/>
</dbReference>
<organism evidence="7 8">
    <name type="scientific">Oryzomonas rubra</name>
    <dbReference type="NCBI Taxonomy" id="2509454"/>
    <lineage>
        <taxon>Bacteria</taxon>
        <taxon>Pseudomonadati</taxon>
        <taxon>Thermodesulfobacteriota</taxon>
        <taxon>Desulfuromonadia</taxon>
        <taxon>Geobacterales</taxon>
        <taxon>Geobacteraceae</taxon>
        <taxon>Oryzomonas</taxon>
    </lineage>
</organism>
<evidence type="ECO:0000256" key="5">
    <source>
        <dbReference type="SAM" id="MobiDB-lite"/>
    </source>
</evidence>
<sequence>MPKTTKTSQPAQQSPASASKKPASKTPKNQKAKQSKLPKGIFTRTSDILWIMWTDEHGKQKRVSTGTTDVEIAKTLLQRQRDRVLVIKHPELAAHYEHIARNECGLLDFLQNIYYKSTDAGELKSFESRKTILNKFSRFYCPNTDENGERIDKPLYLLTISDLMEYQRKQIAEGVKPGTMNRHRSHIKVMLKYARDTGYFPKLSYKIIDETDSYRKLTEEQLRRRAFSAADIIKILETAKKSKQCPDLYDVIRIGLLTGLRKSNITKMPWSAVNFEQKLIYAPPKGKGKAIQIIPMSEPLKEVLEARFKNKRCDYVFYMPDTMKPPKNAYRTAWEGLLDKLGIRKKWKKGETRVKENSDIVFHTLRRSFSSHLEDRGTPVTIIQKLLGHAHVSTTERYLAQIRPITDRVDVLNGLGPLVGIVPPPPEPVEIDDEKYAEQVFGDFEIFDDFGDDFGD</sequence>
<evidence type="ECO:0000256" key="1">
    <source>
        <dbReference type="ARBA" id="ARBA00008857"/>
    </source>
</evidence>
<dbReference type="GO" id="GO:0003677">
    <property type="term" value="F:DNA binding"/>
    <property type="evidence" value="ECO:0007669"/>
    <property type="project" value="UniProtKB-KW"/>
</dbReference>
<accession>A0A5A9X6V3</accession>
<dbReference type="Pfam" id="PF00589">
    <property type="entry name" value="Phage_integrase"/>
    <property type="match status" value="1"/>
</dbReference>
<reference evidence="7 8" key="1">
    <citation type="submission" date="2019-04" db="EMBL/GenBank/DDBJ databases">
        <title>Geobacter ruber sp. nov., ferric-reducing bacteria isolated from paddy soil.</title>
        <authorList>
            <person name="Xu Z."/>
            <person name="Masuda Y."/>
            <person name="Itoh H."/>
            <person name="Senoo K."/>
        </authorList>
    </citation>
    <scope>NUCLEOTIDE SEQUENCE [LARGE SCALE GENOMIC DNA]</scope>
    <source>
        <strain evidence="7 8">Red88</strain>
    </source>
</reference>
<dbReference type="Gene3D" id="1.10.150.130">
    <property type="match status" value="1"/>
</dbReference>
<keyword evidence="8" id="KW-1185">Reference proteome</keyword>
<evidence type="ECO:0000256" key="4">
    <source>
        <dbReference type="ARBA" id="ARBA00023172"/>
    </source>
</evidence>
<gene>
    <name evidence="7" type="ORF">ET418_17035</name>
</gene>
<evidence type="ECO:0000256" key="2">
    <source>
        <dbReference type="ARBA" id="ARBA00022908"/>
    </source>
</evidence>
<evidence type="ECO:0000313" key="8">
    <source>
        <dbReference type="Proteomes" id="UP000324298"/>
    </source>
</evidence>
<keyword evidence="4" id="KW-0233">DNA recombination</keyword>
<dbReference type="Proteomes" id="UP000324298">
    <property type="component" value="Unassembled WGS sequence"/>
</dbReference>